<reference evidence="1 2" key="2">
    <citation type="submission" date="2018-03" db="EMBL/GenBank/DDBJ databases">
        <title>The ancient ancestry and fast evolution of plastids.</title>
        <authorList>
            <person name="Moore K.R."/>
            <person name="Magnabosco C."/>
            <person name="Momper L."/>
            <person name="Gold D.A."/>
            <person name="Bosak T."/>
            <person name="Fournier G.P."/>
        </authorList>
    </citation>
    <scope>NUCLEOTIDE SEQUENCE [LARGE SCALE GENOMIC DNA]</scope>
    <source>
        <strain evidence="1 2">ULC18</strain>
    </source>
</reference>
<dbReference type="Proteomes" id="UP000239576">
    <property type="component" value="Unassembled WGS sequence"/>
</dbReference>
<proteinExistence type="predicted"/>
<organism evidence="1 2">
    <name type="scientific">Stenomitos frigidus ULC18</name>
    <dbReference type="NCBI Taxonomy" id="2107698"/>
    <lineage>
        <taxon>Bacteria</taxon>
        <taxon>Bacillati</taxon>
        <taxon>Cyanobacteriota</taxon>
        <taxon>Cyanophyceae</taxon>
        <taxon>Leptolyngbyales</taxon>
        <taxon>Leptolyngbyaceae</taxon>
        <taxon>Stenomitos</taxon>
    </lineage>
</organism>
<dbReference type="SUPFAM" id="SSF47781">
    <property type="entry name" value="RuvA domain 2-like"/>
    <property type="match status" value="2"/>
</dbReference>
<dbReference type="InterPro" id="IPR010994">
    <property type="entry name" value="RuvA_2-like"/>
</dbReference>
<gene>
    <name evidence="1" type="ORF">C7B82_05065</name>
</gene>
<reference evidence="2" key="1">
    <citation type="submission" date="2018-02" db="EMBL/GenBank/DDBJ databases">
        <authorList>
            <person name="Moore K."/>
            <person name="Momper L."/>
        </authorList>
    </citation>
    <scope>NUCLEOTIDE SEQUENCE [LARGE SCALE GENOMIC DNA]</scope>
    <source>
        <strain evidence="2">ULC18</strain>
    </source>
</reference>
<sequence>MPLPHWLSSVTQARQPLQTRILSDPYYRFQSVAELELAAKLGVKIDVNQAGVDDWLRLPGLSIHQARSLVELTQAGVQLHCLEDIAAALSLPVMRLKPLEPVLVFCFYDDESVCTIKPVNPNTATLELLIRIPAVDTYLARAIVANRSMGPYRNLIHLQRRLSLPSQLVEELMHYLKF</sequence>
<dbReference type="AlphaFoldDB" id="A0A2T1EIM2"/>
<comment type="caution">
    <text evidence="1">The sequence shown here is derived from an EMBL/GenBank/DDBJ whole genome shotgun (WGS) entry which is preliminary data.</text>
</comment>
<dbReference type="RefSeq" id="WP_106255283.1">
    <property type="nucleotide sequence ID" value="NZ_CAWNSW010000014.1"/>
</dbReference>
<dbReference type="EMBL" id="PVWK01000026">
    <property type="protein sequence ID" value="PSB32620.1"/>
    <property type="molecule type" value="Genomic_DNA"/>
</dbReference>
<dbReference type="Gene3D" id="1.10.150.320">
    <property type="entry name" value="Photosystem II 12 kDa extrinsic protein"/>
    <property type="match status" value="1"/>
</dbReference>
<evidence type="ECO:0000313" key="1">
    <source>
        <dbReference type="EMBL" id="PSB32620.1"/>
    </source>
</evidence>
<keyword evidence="2" id="KW-1185">Reference proteome</keyword>
<protein>
    <submittedName>
        <fullName evidence="1">DNA uptake protein</fullName>
    </submittedName>
</protein>
<name>A0A2T1EIM2_9CYAN</name>
<evidence type="ECO:0000313" key="2">
    <source>
        <dbReference type="Proteomes" id="UP000239576"/>
    </source>
</evidence>
<accession>A0A2T1EIM2</accession>
<dbReference type="Pfam" id="PF12836">
    <property type="entry name" value="HHH_3"/>
    <property type="match status" value="1"/>
</dbReference>
<dbReference type="OrthoDB" id="510410at2"/>